<dbReference type="EMBL" id="PECH01000001">
    <property type="protein sequence ID" value="TDZ87412.1"/>
    <property type="molecule type" value="Genomic_DNA"/>
</dbReference>
<protein>
    <submittedName>
        <fullName evidence="2">Uncharacterized protein</fullName>
    </submittedName>
</protein>
<comment type="caution">
    <text evidence="2">The sequence shown here is derived from an EMBL/GenBank/DDBJ whole genome shotgun (WGS) entry which is preliminary data.</text>
</comment>
<name>A0A4R8S9W7_9MYCO</name>
<feature type="transmembrane region" description="Helical" evidence="1">
    <location>
        <begin position="227"/>
        <end position="250"/>
    </location>
</feature>
<feature type="transmembrane region" description="Helical" evidence="1">
    <location>
        <begin position="151"/>
        <end position="175"/>
    </location>
</feature>
<dbReference type="AlphaFoldDB" id="A0A4R8S9W7"/>
<gene>
    <name evidence="2" type="ORF">DE4585_00406</name>
</gene>
<reference evidence="2 3" key="1">
    <citation type="journal article" date="2019" name="Sci. Rep.">
        <title>Extended insight into the Mycobacterium chelonae-abscessus complex through whole genome sequencing of Mycobacterium salmoniphilum outbreak and Mycobacterium salmoniphilum-like strains.</title>
        <authorList>
            <person name="Behra P.R.K."/>
            <person name="Das S."/>
            <person name="Pettersson B.M.F."/>
            <person name="Shirreff L."/>
            <person name="DuCote T."/>
            <person name="Jacobsson K.G."/>
            <person name="Ennis D.G."/>
            <person name="Kirsebom L.A."/>
        </authorList>
    </citation>
    <scope>NUCLEOTIDE SEQUENCE [LARGE SCALE GENOMIC DNA]</scope>
    <source>
        <strain evidence="2 3">DE 4585</strain>
    </source>
</reference>
<feature type="transmembrane region" description="Helical" evidence="1">
    <location>
        <begin position="75"/>
        <end position="97"/>
    </location>
</feature>
<keyword evidence="1" id="KW-0472">Membrane</keyword>
<sequence>MISPALWHAMDIGRIAFMLCFLPVLLYRIWRLWRYPASAPAVAITAFCLVMWFWLFMLSDFWWRTLPSAVRATSLGGLLVTILAACTQIFVLGISGSTSPERVRRGRRVILVVTAIVLAVVVVSANQSPVLLETKGLHELTNALLDGGDRWAIVSSVVGNGYLAVSLAQLIWTGLRHADRTPVGTGLGLLAVAASFEIVAVVVGGVVRPLTGGRDVISGRYGVLVQGVSGSVGVTLLALGFLWPPVVLRLRARRDEWRLRPLHDTLADMFPGLFPPLETRMRLSDKVFEWGTHVQDGLTLLAHSRGVPLDSGARVPKNRSERSFAVANWLVGQPIPGFSSEWLHAPEAVDDQAWVLAIADAYRRYQKDLSAEGEGSERERLPVKR</sequence>
<accession>A0A4R8S9W7</accession>
<evidence type="ECO:0000256" key="1">
    <source>
        <dbReference type="SAM" id="Phobius"/>
    </source>
</evidence>
<proteinExistence type="predicted"/>
<evidence type="ECO:0000313" key="2">
    <source>
        <dbReference type="EMBL" id="TDZ87412.1"/>
    </source>
</evidence>
<evidence type="ECO:0000313" key="3">
    <source>
        <dbReference type="Proteomes" id="UP000295117"/>
    </source>
</evidence>
<dbReference type="RefSeq" id="WP_237161135.1">
    <property type="nucleotide sequence ID" value="NZ_PECG01000003.1"/>
</dbReference>
<feature type="transmembrane region" description="Helical" evidence="1">
    <location>
        <begin position="12"/>
        <end position="30"/>
    </location>
</feature>
<feature type="transmembrane region" description="Helical" evidence="1">
    <location>
        <begin position="42"/>
        <end position="63"/>
    </location>
</feature>
<feature type="transmembrane region" description="Helical" evidence="1">
    <location>
        <begin position="187"/>
        <end position="207"/>
    </location>
</feature>
<organism evidence="2 3">
    <name type="scientific">Mycobacteroides salmoniphilum</name>
    <dbReference type="NCBI Taxonomy" id="404941"/>
    <lineage>
        <taxon>Bacteria</taxon>
        <taxon>Bacillati</taxon>
        <taxon>Actinomycetota</taxon>
        <taxon>Actinomycetes</taxon>
        <taxon>Mycobacteriales</taxon>
        <taxon>Mycobacteriaceae</taxon>
        <taxon>Mycobacteroides</taxon>
    </lineage>
</organism>
<keyword evidence="1" id="KW-0812">Transmembrane</keyword>
<dbReference type="Proteomes" id="UP000295117">
    <property type="component" value="Unassembled WGS sequence"/>
</dbReference>
<keyword evidence="1" id="KW-1133">Transmembrane helix</keyword>
<feature type="transmembrane region" description="Helical" evidence="1">
    <location>
        <begin position="109"/>
        <end position="131"/>
    </location>
</feature>